<dbReference type="HOGENOM" id="CLU_2781349_0_0_1"/>
<dbReference type="EnsemblProtists" id="HpaT808862">
    <property type="protein sequence ID" value="HpaP808862"/>
    <property type="gene ID" value="HpaG808862"/>
</dbReference>
<name>M4BR23_HYAAE</name>
<reference evidence="2" key="1">
    <citation type="journal article" date="2010" name="Science">
        <title>Signatures of adaptation to obligate biotrophy in the Hyaloperonospora arabidopsidis genome.</title>
        <authorList>
            <person name="Baxter L."/>
            <person name="Tripathy S."/>
            <person name="Ishaque N."/>
            <person name="Boot N."/>
            <person name="Cabral A."/>
            <person name="Kemen E."/>
            <person name="Thines M."/>
            <person name="Ah-Fong A."/>
            <person name="Anderson R."/>
            <person name="Badejoko W."/>
            <person name="Bittner-Eddy P."/>
            <person name="Boore J.L."/>
            <person name="Chibucos M.C."/>
            <person name="Coates M."/>
            <person name="Dehal P."/>
            <person name="Delehaunty K."/>
            <person name="Dong S."/>
            <person name="Downton P."/>
            <person name="Dumas B."/>
            <person name="Fabro G."/>
            <person name="Fronick C."/>
            <person name="Fuerstenberg S.I."/>
            <person name="Fulton L."/>
            <person name="Gaulin E."/>
            <person name="Govers F."/>
            <person name="Hughes L."/>
            <person name="Humphray S."/>
            <person name="Jiang R.H."/>
            <person name="Judelson H."/>
            <person name="Kamoun S."/>
            <person name="Kyung K."/>
            <person name="Meijer H."/>
            <person name="Minx P."/>
            <person name="Morris P."/>
            <person name="Nelson J."/>
            <person name="Phuntumart V."/>
            <person name="Qutob D."/>
            <person name="Rehmany A."/>
            <person name="Rougon-Cardoso A."/>
            <person name="Ryden P."/>
            <person name="Torto-Alalibo T."/>
            <person name="Studholme D."/>
            <person name="Wang Y."/>
            <person name="Win J."/>
            <person name="Wood J."/>
            <person name="Clifton S.W."/>
            <person name="Rogers J."/>
            <person name="Van den Ackerveken G."/>
            <person name="Jones J.D."/>
            <person name="McDowell J.M."/>
            <person name="Beynon J."/>
            <person name="Tyler B.M."/>
        </authorList>
    </citation>
    <scope>NUCLEOTIDE SEQUENCE [LARGE SCALE GENOMIC DNA]</scope>
    <source>
        <strain evidence="2">Emoy2</strain>
    </source>
</reference>
<keyword evidence="2" id="KW-1185">Reference proteome</keyword>
<reference evidence="1" key="2">
    <citation type="submission" date="2015-06" db="UniProtKB">
        <authorList>
            <consortium name="EnsemblProtists"/>
        </authorList>
    </citation>
    <scope>IDENTIFICATION</scope>
    <source>
        <strain evidence="1">Emoy2</strain>
    </source>
</reference>
<proteinExistence type="predicted"/>
<protein>
    <submittedName>
        <fullName evidence="1">Uncharacterized protein</fullName>
    </submittedName>
</protein>
<organism evidence="1 2">
    <name type="scientific">Hyaloperonospora arabidopsidis (strain Emoy2)</name>
    <name type="common">Downy mildew agent</name>
    <name type="synonym">Peronospora arabidopsidis</name>
    <dbReference type="NCBI Taxonomy" id="559515"/>
    <lineage>
        <taxon>Eukaryota</taxon>
        <taxon>Sar</taxon>
        <taxon>Stramenopiles</taxon>
        <taxon>Oomycota</taxon>
        <taxon>Peronosporomycetes</taxon>
        <taxon>Peronosporales</taxon>
        <taxon>Peronosporaceae</taxon>
        <taxon>Hyaloperonospora</taxon>
    </lineage>
</organism>
<dbReference type="InParanoid" id="M4BR23"/>
<dbReference type="VEuPathDB" id="FungiDB:HpaG808862"/>
<accession>M4BR23</accession>
<evidence type="ECO:0000313" key="2">
    <source>
        <dbReference type="Proteomes" id="UP000011713"/>
    </source>
</evidence>
<dbReference type="AlphaFoldDB" id="M4BR23"/>
<evidence type="ECO:0000313" key="1">
    <source>
        <dbReference type="EnsemblProtists" id="HpaP808862"/>
    </source>
</evidence>
<dbReference type="Proteomes" id="UP000011713">
    <property type="component" value="Unassembled WGS sequence"/>
</dbReference>
<sequence length="69" mass="8209">MAMHKRRQLDRSVQKKRTVSSHKIRRCYKLYSTTSLWTLLEVPHTIVAYNRTLTALPPVMCPRLRSNLR</sequence>
<dbReference type="EMBL" id="JH598621">
    <property type="status" value="NOT_ANNOTATED_CDS"/>
    <property type="molecule type" value="Genomic_DNA"/>
</dbReference>